<dbReference type="PANTHER" id="PTHR48186">
    <property type="entry name" value="NB-ARC DOMAIN-CONTAINING PROTEIN"/>
    <property type="match status" value="1"/>
</dbReference>
<dbReference type="OrthoDB" id="1306268at2759"/>
<evidence type="ECO:0000313" key="2">
    <source>
        <dbReference type="EMBL" id="KAG5627396.1"/>
    </source>
</evidence>
<gene>
    <name evidence="2" type="ORF">H5410_012614</name>
</gene>
<feature type="compositionally biased region" description="Polar residues" evidence="1">
    <location>
        <begin position="134"/>
        <end position="168"/>
    </location>
</feature>
<dbReference type="Proteomes" id="UP000824120">
    <property type="component" value="Chromosome 2"/>
</dbReference>
<name>A0A9J6ASN8_SOLCO</name>
<organism evidence="2 3">
    <name type="scientific">Solanum commersonii</name>
    <name type="common">Commerson's wild potato</name>
    <name type="synonym">Commerson's nightshade</name>
    <dbReference type="NCBI Taxonomy" id="4109"/>
    <lineage>
        <taxon>Eukaryota</taxon>
        <taxon>Viridiplantae</taxon>
        <taxon>Streptophyta</taxon>
        <taxon>Embryophyta</taxon>
        <taxon>Tracheophyta</taxon>
        <taxon>Spermatophyta</taxon>
        <taxon>Magnoliopsida</taxon>
        <taxon>eudicotyledons</taxon>
        <taxon>Gunneridae</taxon>
        <taxon>Pentapetalae</taxon>
        <taxon>asterids</taxon>
        <taxon>lamiids</taxon>
        <taxon>Solanales</taxon>
        <taxon>Solanaceae</taxon>
        <taxon>Solanoideae</taxon>
        <taxon>Solaneae</taxon>
        <taxon>Solanum</taxon>
    </lineage>
</organism>
<dbReference type="PANTHER" id="PTHR48186:SF1">
    <property type="entry name" value="TPX2 C-TERMINAL DOMAIN-CONTAINING PROTEIN"/>
    <property type="match status" value="1"/>
</dbReference>
<proteinExistence type="predicted"/>
<reference evidence="2 3" key="1">
    <citation type="submission" date="2020-09" db="EMBL/GenBank/DDBJ databases">
        <title>De no assembly of potato wild relative species, Solanum commersonii.</title>
        <authorList>
            <person name="Cho K."/>
        </authorList>
    </citation>
    <scope>NUCLEOTIDE SEQUENCE [LARGE SCALE GENOMIC DNA]</scope>
    <source>
        <strain evidence="2">LZ3.2</strain>
        <tissue evidence="2">Leaf</tissue>
    </source>
</reference>
<protein>
    <submittedName>
        <fullName evidence="2">Uncharacterized protein</fullName>
    </submittedName>
</protein>
<sequence length="259" mass="29242">MEIETVFLSCFSIEKKPDDIFSLIEAASKLFNKRKNRIIKFLMDPAIALADCILDDDEVEEVSSVGDEEKEEEIHAQSLMKKIEVAINKTVQVAPPKTKDNCNAITESLMESKKRSATTELVQQQLDDADKQGIPQSHNTTTMPSRKRMSNISTKSVGTPTQRSSVNAKSMPPPLPLMKMIVATKPKQSNCSLITRPMQKDTQSISNTKKIESSNSKFEERLAEQREAKRSIVMVDIHNMLKSANDSHAPKRCWDMRRF</sequence>
<evidence type="ECO:0000256" key="1">
    <source>
        <dbReference type="SAM" id="MobiDB-lite"/>
    </source>
</evidence>
<comment type="caution">
    <text evidence="2">The sequence shown here is derived from an EMBL/GenBank/DDBJ whole genome shotgun (WGS) entry which is preliminary data.</text>
</comment>
<dbReference type="AlphaFoldDB" id="A0A9J6ASN8"/>
<keyword evidence="3" id="KW-1185">Reference proteome</keyword>
<accession>A0A9J6ASN8</accession>
<feature type="region of interest" description="Disordered" evidence="1">
    <location>
        <begin position="131"/>
        <end position="175"/>
    </location>
</feature>
<evidence type="ECO:0000313" key="3">
    <source>
        <dbReference type="Proteomes" id="UP000824120"/>
    </source>
</evidence>
<dbReference type="EMBL" id="JACXVP010000002">
    <property type="protein sequence ID" value="KAG5627396.1"/>
    <property type="molecule type" value="Genomic_DNA"/>
</dbReference>